<keyword evidence="7 21" id="KW-0812">Transmembrane</keyword>
<comment type="subcellular location">
    <subcellularLocation>
        <location evidence="4">Cytoplasmic vesicle</location>
        <location evidence="4">Phagosome membrane</location>
        <topology evidence="4">Lipid-anchor</topology>
        <orientation evidence="4">Cytoplasmic side</orientation>
    </subcellularLocation>
    <subcellularLocation>
        <location evidence="3">Early endosome</location>
    </subcellularLocation>
    <subcellularLocation>
        <location evidence="2">Endoplasmic reticulum membrane</location>
        <topology evidence="2">Single-pass type IV membrane protein</topology>
    </subcellularLocation>
</comment>
<reference evidence="24" key="1">
    <citation type="submission" date="2019-10" db="EMBL/GenBank/DDBJ databases">
        <title>The sequence and de novo assembly of the wild yak genome.</title>
        <authorList>
            <person name="Liu Y."/>
        </authorList>
    </citation>
    <scope>NUCLEOTIDE SEQUENCE [LARGE SCALE GENOMIC DNA]</scope>
    <source>
        <strain evidence="24">WY2019</strain>
    </source>
</reference>
<evidence type="ECO:0000256" key="21">
    <source>
        <dbReference type="SAM" id="Phobius"/>
    </source>
</evidence>
<dbReference type="NCBIfam" id="TIGR00231">
    <property type="entry name" value="small_GTP"/>
    <property type="match status" value="1"/>
</dbReference>
<dbReference type="FunFam" id="2.60.40.10:FF:000334">
    <property type="entry name" value="vesicle-associated membrane protein-associated protein A isoform X1"/>
    <property type="match status" value="1"/>
</dbReference>
<protein>
    <recommendedName>
        <fullName evidence="26">MSP domain-containing protein</fullName>
    </recommendedName>
</protein>
<feature type="compositionally biased region" description="Polar residues" evidence="20">
    <location>
        <begin position="1"/>
        <end position="18"/>
    </location>
</feature>
<evidence type="ECO:0000256" key="8">
    <source>
        <dbReference type="ARBA" id="ARBA00022741"/>
    </source>
</evidence>
<comment type="similarity">
    <text evidence="6">Belongs to the VAMP-associated protein (VAP) (TC 9.B.17) family.</text>
</comment>
<evidence type="ECO:0000256" key="12">
    <source>
        <dbReference type="ARBA" id="ARBA00022989"/>
    </source>
</evidence>
<evidence type="ECO:0000256" key="14">
    <source>
        <dbReference type="ARBA" id="ARBA00023134"/>
    </source>
</evidence>
<dbReference type="PANTHER" id="PTHR47978">
    <property type="match status" value="1"/>
</dbReference>
<dbReference type="InterPro" id="IPR013766">
    <property type="entry name" value="Thioredoxin_domain"/>
</dbReference>
<dbReference type="InterPro" id="IPR036249">
    <property type="entry name" value="Thioredoxin-like_sf"/>
</dbReference>
<organism evidence="24 25">
    <name type="scientific">Bos mutus</name>
    <name type="common">wild yak</name>
    <dbReference type="NCBI Taxonomy" id="72004"/>
    <lineage>
        <taxon>Eukaryota</taxon>
        <taxon>Metazoa</taxon>
        <taxon>Chordata</taxon>
        <taxon>Craniata</taxon>
        <taxon>Vertebrata</taxon>
        <taxon>Euteleostomi</taxon>
        <taxon>Mammalia</taxon>
        <taxon>Eutheria</taxon>
        <taxon>Laurasiatheria</taxon>
        <taxon>Artiodactyla</taxon>
        <taxon>Ruminantia</taxon>
        <taxon>Pecora</taxon>
        <taxon>Bovidae</taxon>
        <taxon>Bovinae</taxon>
        <taxon>Bos</taxon>
    </lineage>
</organism>
<dbReference type="SUPFAM" id="SSF49354">
    <property type="entry name" value="PapD-like"/>
    <property type="match status" value="1"/>
</dbReference>
<dbReference type="Gene3D" id="2.60.40.10">
    <property type="entry name" value="Immunoglobulins"/>
    <property type="match status" value="1"/>
</dbReference>
<dbReference type="AlphaFoldDB" id="A0A6B0QPH8"/>
<comment type="cofactor">
    <cofactor evidence="1">
        <name>Mg(2+)</name>
        <dbReference type="ChEBI" id="CHEBI:18420"/>
    </cofactor>
</comment>
<feature type="region of interest" description="Disordered" evidence="20">
    <location>
        <begin position="494"/>
        <end position="513"/>
    </location>
</feature>
<keyword evidence="18" id="KW-0968">Cytoplasmic vesicle</keyword>
<dbReference type="CDD" id="cd02947">
    <property type="entry name" value="TRX_family"/>
    <property type="match status" value="1"/>
</dbReference>
<evidence type="ECO:0000313" key="25">
    <source>
        <dbReference type="Proteomes" id="UP000322234"/>
    </source>
</evidence>
<evidence type="ECO:0000256" key="5">
    <source>
        <dbReference type="ARBA" id="ARBA00006270"/>
    </source>
</evidence>
<keyword evidence="8" id="KW-0547">Nucleotide-binding</keyword>
<keyword evidence="25" id="KW-1185">Reference proteome</keyword>
<dbReference type="PROSITE" id="PS51352">
    <property type="entry name" value="THIOREDOXIN_2"/>
    <property type="match status" value="1"/>
</dbReference>
<dbReference type="GO" id="GO:0030670">
    <property type="term" value="C:phagocytic vesicle membrane"/>
    <property type="evidence" value="ECO:0007669"/>
    <property type="project" value="UniProtKB-SubCell"/>
</dbReference>
<keyword evidence="12 21" id="KW-1133">Transmembrane helix</keyword>
<evidence type="ECO:0000256" key="15">
    <source>
        <dbReference type="ARBA" id="ARBA00023136"/>
    </source>
</evidence>
<dbReference type="EMBL" id="VBQZ03000002">
    <property type="protein sequence ID" value="MXQ79768.1"/>
    <property type="molecule type" value="Genomic_DNA"/>
</dbReference>
<keyword evidence="14" id="KW-0342">GTP-binding</keyword>
<dbReference type="PROSITE" id="PS51419">
    <property type="entry name" value="RAB"/>
    <property type="match status" value="1"/>
</dbReference>
<dbReference type="SMART" id="SM00176">
    <property type="entry name" value="RAN"/>
    <property type="match status" value="1"/>
</dbReference>
<evidence type="ECO:0000259" key="22">
    <source>
        <dbReference type="PROSITE" id="PS50202"/>
    </source>
</evidence>
<dbReference type="GO" id="GO:0005789">
    <property type="term" value="C:endoplasmic reticulum membrane"/>
    <property type="evidence" value="ECO:0007669"/>
    <property type="project" value="UniProtKB-SubCell"/>
</dbReference>
<feature type="compositionally biased region" description="Polar residues" evidence="20">
    <location>
        <begin position="535"/>
        <end position="544"/>
    </location>
</feature>
<keyword evidence="16" id="KW-0449">Lipoprotein</keyword>
<feature type="compositionally biased region" description="Polar residues" evidence="20">
    <location>
        <begin position="447"/>
        <end position="464"/>
    </location>
</feature>
<dbReference type="FunFam" id="3.40.50.300:FF:000346">
    <property type="entry name" value="RAB31, member RAS oncogene family"/>
    <property type="match status" value="1"/>
</dbReference>
<dbReference type="InterPro" id="IPR001806">
    <property type="entry name" value="Small_GTPase"/>
</dbReference>
<evidence type="ECO:0000256" key="4">
    <source>
        <dbReference type="ARBA" id="ARBA00004616"/>
    </source>
</evidence>
<keyword evidence="10" id="KW-0378">Hydrolase</keyword>
<dbReference type="Pfam" id="PF00635">
    <property type="entry name" value="Motile_Sperm"/>
    <property type="match status" value="1"/>
</dbReference>
<dbReference type="GO" id="GO:0003924">
    <property type="term" value="F:GTPase activity"/>
    <property type="evidence" value="ECO:0007669"/>
    <property type="project" value="InterPro"/>
</dbReference>
<feature type="transmembrane region" description="Helical" evidence="21">
    <location>
        <begin position="1087"/>
        <end position="1107"/>
    </location>
</feature>
<feature type="region of interest" description="Disordered" evidence="20">
    <location>
        <begin position="443"/>
        <end position="464"/>
    </location>
</feature>
<dbReference type="Gene3D" id="3.40.50.300">
    <property type="entry name" value="P-loop containing nucleotide triphosphate hydrolases"/>
    <property type="match status" value="1"/>
</dbReference>
<feature type="region of interest" description="Disordered" evidence="20">
    <location>
        <begin position="305"/>
        <end position="378"/>
    </location>
</feature>
<name>A0A6B0QPH8_9CETA</name>
<dbReference type="PRINTS" id="PR00449">
    <property type="entry name" value="RASTRNSFRMNG"/>
</dbReference>
<dbReference type="InterPro" id="IPR005225">
    <property type="entry name" value="Small_GTP-bd"/>
</dbReference>
<evidence type="ECO:0000256" key="18">
    <source>
        <dbReference type="ARBA" id="ARBA00023329"/>
    </source>
</evidence>
<feature type="compositionally biased region" description="Polar residues" evidence="20">
    <location>
        <begin position="332"/>
        <end position="353"/>
    </location>
</feature>
<keyword evidence="13 19" id="KW-0175">Coiled coil</keyword>
<comment type="caution">
    <text evidence="24">The sequence shown here is derived from an EMBL/GenBank/DDBJ whole genome shotgun (WGS) entry which is preliminary data.</text>
</comment>
<dbReference type="GO" id="GO:0005525">
    <property type="term" value="F:GTP binding"/>
    <property type="evidence" value="ECO:0007669"/>
    <property type="project" value="UniProtKB-KW"/>
</dbReference>
<evidence type="ECO:0000256" key="19">
    <source>
        <dbReference type="SAM" id="Coils"/>
    </source>
</evidence>
<dbReference type="PROSITE" id="PS50202">
    <property type="entry name" value="MSP"/>
    <property type="match status" value="1"/>
</dbReference>
<dbReference type="InterPro" id="IPR013783">
    <property type="entry name" value="Ig-like_fold"/>
</dbReference>
<keyword evidence="17" id="KW-0636">Prenylation</keyword>
<feature type="region of interest" description="Disordered" evidence="20">
    <location>
        <begin position="1010"/>
        <end position="1029"/>
    </location>
</feature>
<dbReference type="SMART" id="SM00174">
    <property type="entry name" value="RHO"/>
    <property type="match status" value="1"/>
</dbReference>
<feature type="region of interest" description="Disordered" evidence="20">
    <location>
        <begin position="1"/>
        <end position="36"/>
    </location>
</feature>
<evidence type="ECO:0000256" key="3">
    <source>
        <dbReference type="ARBA" id="ARBA00004412"/>
    </source>
</evidence>
<evidence type="ECO:0000256" key="10">
    <source>
        <dbReference type="ARBA" id="ARBA00022801"/>
    </source>
</evidence>
<evidence type="ECO:0000256" key="11">
    <source>
        <dbReference type="ARBA" id="ARBA00022824"/>
    </source>
</evidence>
<evidence type="ECO:0000313" key="24">
    <source>
        <dbReference type="EMBL" id="MXQ79768.1"/>
    </source>
</evidence>
<evidence type="ECO:0008006" key="26">
    <source>
        <dbReference type="Google" id="ProtNLM"/>
    </source>
</evidence>
<evidence type="ECO:0000256" key="17">
    <source>
        <dbReference type="ARBA" id="ARBA00023289"/>
    </source>
</evidence>
<feature type="region of interest" description="Disordered" evidence="20">
    <location>
        <begin position="415"/>
        <end position="434"/>
    </location>
</feature>
<dbReference type="Gene3D" id="3.40.30.10">
    <property type="entry name" value="Glutaredoxin"/>
    <property type="match status" value="1"/>
</dbReference>
<dbReference type="InterPro" id="IPR027417">
    <property type="entry name" value="P-loop_NTPase"/>
</dbReference>
<dbReference type="GO" id="GO:0005769">
    <property type="term" value="C:early endosome"/>
    <property type="evidence" value="ECO:0007669"/>
    <property type="project" value="UniProtKB-SubCell"/>
</dbReference>
<gene>
    <name evidence="24" type="ORF">E5288_WYG007110</name>
</gene>
<evidence type="ECO:0000256" key="2">
    <source>
        <dbReference type="ARBA" id="ARBA00004163"/>
    </source>
</evidence>
<evidence type="ECO:0000256" key="20">
    <source>
        <dbReference type="SAM" id="MobiDB-lite"/>
    </source>
</evidence>
<dbReference type="InterPro" id="IPR008962">
    <property type="entry name" value="PapD-like_sf"/>
</dbReference>
<dbReference type="Pfam" id="PF00071">
    <property type="entry name" value="Ras"/>
    <property type="match status" value="1"/>
</dbReference>
<dbReference type="SMART" id="SM00173">
    <property type="entry name" value="RAS"/>
    <property type="match status" value="1"/>
</dbReference>
<dbReference type="Proteomes" id="UP000322234">
    <property type="component" value="Unassembled WGS sequence"/>
</dbReference>
<keyword evidence="11" id="KW-0256">Endoplasmic reticulum</keyword>
<feature type="region of interest" description="Disordered" evidence="20">
    <location>
        <begin position="534"/>
        <end position="562"/>
    </location>
</feature>
<keyword evidence="9" id="KW-0967">Endosome</keyword>
<feature type="domain" description="MSP" evidence="22">
    <location>
        <begin position="824"/>
        <end position="945"/>
    </location>
</feature>
<comment type="similarity">
    <text evidence="5">Belongs to the small GTPase superfamily. Rab family.</text>
</comment>
<evidence type="ECO:0000256" key="16">
    <source>
        <dbReference type="ARBA" id="ARBA00023288"/>
    </source>
</evidence>
<evidence type="ECO:0000256" key="7">
    <source>
        <dbReference type="ARBA" id="ARBA00022692"/>
    </source>
</evidence>
<dbReference type="Pfam" id="PF00085">
    <property type="entry name" value="Thioredoxin"/>
    <property type="match status" value="1"/>
</dbReference>
<evidence type="ECO:0000256" key="6">
    <source>
        <dbReference type="ARBA" id="ARBA00008932"/>
    </source>
</evidence>
<dbReference type="SUPFAM" id="SSF52540">
    <property type="entry name" value="P-loop containing nucleoside triphosphate hydrolases"/>
    <property type="match status" value="1"/>
</dbReference>
<evidence type="ECO:0000256" key="13">
    <source>
        <dbReference type="ARBA" id="ARBA00023054"/>
    </source>
</evidence>
<dbReference type="PROSITE" id="PS51421">
    <property type="entry name" value="RAS"/>
    <property type="match status" value="1"/>
</dbReference>
<accession>A0A6B0QPH8</accession>
<feature type="coiled-coil region" evidence="19">
    <location>
        <begin position="1031"/>
        <end position="1058"/>
    </location>
</feature>
<dbReference type="InterPro" id="IPR000535">
    <property type="entry name" value="MSP_dom"/>
</dbReference>
<evidence type="ECO:0000259" key="23">
    <source>
        <dbReference type="PROSITE" id="PS51352"/>
    </source>
</evidence>
<feature type="region of interest" description="Disordered" evidence="20">
    <location>
        <begin position="610"/>
        <end position="662"/>
    </location>
</feature>
<keyword evidence="15 21" id="KW-0472">Membrane</keyword>
<dbReference type="SMART" id="SM00175">
    <property type="entry name" value="RAB"/>
    <property type="match status" value="1"/>
</dbReference>
<feature type="domain" description="Thioredoxin" evidence="23">
    <location>
        <begin position="683"/>
        <end position="852"/>
    </location>
</feature>
<dbReference type="CDD" id="cd01860">
    <property type="entry name" value="Rab5_related"/>
    <property type="match status" value="1"/>
</dbReference>
<evidence type="ECO:0000256" key="1">
    <source>
        <dbReference type="ARBA" id="ARBA00001946"/>
    </source>
</evidence>
<dbReference type="SUPFAM" id="SSF52833">
    <property type="entry name" value="Thioredoxin-like"/>
    <property type="match status" value="1"/>
</dbReference>
<proteinExistence type="inferred from homology"/>
<sequence length="1108" mass="121536">MGCNNVLSFQEADPTSFQGRRVPRKSRGRGEGDTGVGKSSIVCRFVQDHFDHNISPTIGASFMTKTVPCGNELHKFLIWDTAGQERFHSLAPMYYRGSAAAVIVYDITKQDSFHTLKKWVKELKEHGPENIVMAIAGNKCDLSDIREVPLKDAKEYAESIGAVVVETSAKNAINIEELFQGIKSPLLQVMSSHVTLQVPAHPLEAFVHEVSNVQRTHVGASEALQAVHTLPPEQSGDTPSSPAQVVLPKQGDFLNSSAKAVLSNQADTPSFPEKTILSKEREILDSPQQNILPKQATTLNSSIQTISPKQGNIPNFPEKTILPKEGDILNPPSKTTLHKQANTPNSSEKTTLPKQGDTPKPSAKTILPKEADAPISPIQTILPNQSYASKFSEKTISTKESDIFNTPAKVIPSWPADSPNFPAKINPSRQADSPKFPAKIILPKQADSPNSPNQILPPKQTDSPSFPGKIISSQQADSPKFPLKTALHRQVDIPTSSEKNISPKQDNTPNFQAKFSLPKKSKTHKFTTKAILSKQGDTPKSSAKTIVPKEGETPKPSAKTILPKAGEIPKSSAETILPKEGETLKSSAKTILPKEGQTPKSSTKTILLKEGETPKSSAETILPKEGETPKSSAETILPKEGETPKSSAETILPKEGETPKSSTETILLKAGETTRSLEHTVWPAEGNSLQSEEDTELLDDNLVKVILSKDDFKVALKEAGEQLVAVDFSATWCRPCKTIKSLFQALSLKHEDVVFLEVDADECEELVRECKVDCIPTFQFYRKEEKSNWAPPPPRQHQFERCYAVLPRDLNSSSTMTADLQHTRLLHVPVPDYPGDPLKTGPFTDVVTTNLKLRNPSDRKVCFKVKTTAPRRYCVRPNSGIIDPGLTVTVSVMLQPFDYDPNEKSKHKFMVQTIFAPPNISDMEAVWKEAKPDELMDSKLRCVFEMPNENDKLGHAPPGPAVAVAPLSSINSTGTAPTTYSAKNEPRAFSVFKQEKQKNDMEPSKAVPLNAAKQDGPVPKPHSVSLSDTETRKLVEECKRLQGEMMKLSEENRLLRDEGLRLRKVAHSDKPGSTSAVSFRENVTSPLPSLLVVIAAIFIGFFLGKFIL</sequence>
<evidence type="ECO:0000256" key="9">
    <source>
        <dbReference type="ARBA" id="ARBA00022753"/>
    </source>
</evidence>